<sequence length="573" mass="65541">MKISILIFFCFFFSPVLAAIGFYGGGGDHSSSSSSSESHEGGRGGHGHGHGHGDRPRPPRPPPRPRPPREKTNCPADWMLFKRPQGNWCVQVFVGTMTQYQAEPLCVAQGAVLSGLQNDDERIRMADICLGWCQKKANVSTCWDVCSKETFYWTDGQTTGTDGFAWGPPLNGGPPLPDGAVNAWGAQDCAQQYLFANGASLPAWPGFVHGQIDDQWCLDSIFTDYRVFRQKDFLLTLNDLSAQIPFENIHEDDEFDEFANVLKAMRKAPYLILYDSSNIDVVLNHICNLQFIPNTLQRLVAVAFDEKSETVLRKSYPEIPNVLINLKPILDSMDPKKQNRGYLVYTLALVVHAKICASLAARGIDFWSMHQDTLWTQNFDMMNVEDRYPDANMLFDTIGNENPLYHRMRDWVCGATFFVRGNPTTFQFFRQLESYMLSYQSPDSSIMTYLCGHHHYKCEFLPQWMVSSFNYFEGPRENVPVLIQLDGGKKPGESKMDVLKRGHFVFRHENGTCNERSFHKLRDYVKYGFPDAIQKDGSLKENWYSKTIYFFKNLFNIDPWNRKFYLTIHQSLL</sequence>
<dbReference type="InterPro" id="IPR016187">
    <property type="entry name" value="CTDL_fold"/>
</dbReference>
<dbReference type="AlphaFoldDB" id="A0A2G5TRX6"/>
<evidence type="ECO:0000259" key="3">
    <source>
        <dbReference type="Pfam" id="PF03407"/>
    </source>
</evidence>
<evidence type="ECO:0000256" key="1">
    <source>
        <dbReference type="SAM" id="MobiDB-lite"/>
    </source>
</evidence>
<evidence type="ECO:0000256" key="2">
    <source>
        <dbReference type="SAM" id="SignalP"/>
    </source>
</evidence>
<keyword evidence="2" id="KW-0732">Signal</keyword>
<evidence type="ECO:0000313" key="4">
    <source>
        <dbReference type="EMBL" id="PIC29841.1"/>
    </source>
</evidence>
<dbReference type="InterPro" id="IPR016186">
    <property type="entry name" value="C-type_lectin-like/link_sf"/>
</dbReference>
<organism evidence="4 5">
    <name type="scientific">Caenorhabditis nigoni</name>
    <dbReference type="NCBI Taxonomy" id="1611254"/>
    <lineage>
        <taxon>Eukaryota</taxon>
        <taxon>Metazoa</taxon>
        <taxon>Ecdysozoa</taxon>
        <taxon>Nematoda</taxon>
        <taxon>Chromadorea</taxon>
        <taxon>Rhabditida</taxon>
        <taxon>Rhabditina</taxon>
        <taxon>Rhabditomorpha</taxon>
        <taxon>Rhabditoidea</taxon>
        <taxon>Rhabditidae</taxon>
        <taxon>Peloderinae</taxon>
        <taxon>Caenorhabditis</taxon>
    </lineage>
</organism>
<dbReference type="Gene3D" id="3.10.100.10">
    <property type="entry name" value="Mannose-Binding Protein A, subunit A"/>
    <property type="match status" value="1"/>
</dbReference>
<dbReference type="Pfam" id="PF03407">
    <property type="entry name" value="Nucleotid_trans"/>
    <property type="match status" value="1"/>
</dbReference>
<proteinExistence type="predicted"/>
<protein>
    <recommendedName>
        <fullName evidence="3">Nucleotide-diphospho-sugar transferase domain-containing protein</fullName>
    </recommendedName>
</protein>
<dbReference type="SUPFAM" id="SSF56436">
    <property type="entry name" value="C-type lectin-like"/>
    <property type="match status" value="1"/>
</dbReference>
<feature type="region of interest" description="Disordered" evidence="1">
    <location>
        <begin position="28"/>
        <end position="74"/>
    </location>
</feature>
<name>A0A2G5TRX6_9PELO</name>
<dbReference type="PANTHER" id="PTHR31967:SF11">
    <property type="entry name" value="NUCLEOTIDE-DIPHOSPHO-SUGAR TRANSFERASE DOMAIN-CONTAINING PROTEIN"/>
    <property type="match status" value="1"/>
</dbReference>
<dbReference type="EMBL" id="PDUG01000005">
    <property type="protein sequence ID" value="PIC29841.1"/>
    <property type="molecule type" value="Genomic_DNA"/>
</dbReference>
<reference evidence="5" key="1">
    <citation type="submission" date="2017-10" db="EMBL/GenBank/DDBJ databases">
        <title>Rapid genome shrinkage in a self-fertile nematode reveals novel sperm competition proteins.</title>
        <authorList>
            <person name="Yin D."/>
            <person name="Schwarz E.M."/>
            <person name="Thomas C.G."/>
            <person name="Felde R.L."/>
            <person name="Korf I.F."/>
            <person name="Cutter A.D."/>
            <person name="Schartner C.M."/>
            <person name="Ralston E.J."/>
            <person name="Meyer B.J."/>
            <person name="Haag E.S."/>
        </authorList>
    </citation>
    <scope>NUCLEOTIDE SEQUENCE [LARGE SCALE GENOMIC DNA]</scope>
    <source>
        <strain evidence="5">JU1422</strain>
    </source>
</reference>
<feature type="domain" description="Nucleotide-diphospho-sugar transferase" evidence="3">
    <location>
        <begin position="295"/>
        <end position="499"/>
    </location>
</feature>
<comment type="caution">
    <text evidence="4">The sequence shown here is derived from an EMBL/GenBank/DDBJ whole genome shotgun (WGS) entry which is preliminary data.</text>
</comment>
<dbReference type="OrthoDB" id="5838555at2759"/>
<feature type="signal peptide" evidence="2">
    <location>
        <begin position="1"/>
        <end position="18"/>
    </location>
</feature>
<dbReference type="STRING" id="1611254.A0A2G5TRX6"/>
<accession>A0A2G5TRX6</accession>
<keyword evidence="5" id="KW-1185">Reference proteome</keyword>
<evidence type="ECO:0000313" key="5">
    <source>
        <dbReference type="Proteomes" id="UP000230233"/>
    </source>
</evidence>
<gene>
    <name evidence="4" type="primary">Cnig_chr_V.g21291</name>
    <name evidence="4" type="ORF">B9Z55_021291</name>
</gene>
<dbReference type="PANTHER" id="PTHR31967">
    <property type="entry name" value="GROUNDHOG (HEDGEHOG-LIKE FAMILY)-RELATED"/>
    <property type="match status" value="1"/>
</dbReference>
<dbReference type="Proteomes" id="UP000230233">
    <property type="component" value="Chromosome V"/>
</dbReference>
<feature type="chain" id="PRO_5013673851" description="Nucleotide-diphospho-sugar transferase domain-containing protein" evidence="2">
    <location>
        <begin position="19"/>
        <end position="573"/>
    </location>
</feature>
<dbReference type="CDD" id="cd00037">
    <property type="entry name" value="CLECT"/>
    <property type="match status" value="1"/>
</dbReference>
<dbReference type="InterPro" id="IPR005069">
    <property type="entry name" value="Nucl-diP-sugar_transferase"/>
</dbReference>